<evidence type="ECO:0000256" key="1">
    <source>
        <dbReference type="SAM" id="MobiDB-lite"/>
    </source>
</evidence>
<reference evidence="2" key="1">
    <citation type="journal article" date="2020" name="Stud. Mycol.">
        <title>101 Dothideomycetes genomes: a test case for predicting lifestyles and emergence of pathogens.</title>
        <authorList>
            <person name="Haridas S."/>
            <person name="Albert R."/>
            <person name="Binder M."/>
            <person name="Bloem J."/>
            <person name="Labutti K."/>
            <person name="Salamov A."/>
            <person name="Andreopoulos B."/>
            <person name="Baker S."/>
            <person name="Barry K."/>
            <person name="Bills G."/>
            <person name="Bluhm B."/>
            <person name="Cannon C."/>
            <person name="Castanera R."/>
            <person name="Culley D."/>
            <person name="Daum C."/>
            <person name="Ezra D."/>
            <person name="Gonzalez J."/>
            <person name="Henrissat B."/>
            <person name="Kuo A."/>
            <person name="Liang C."/>
            <person name="Lipzen A."/>
            <person name="Lutzoni F."/>
            <person name="Magnuson J."/>
            <person name="Mondo S."/>
            <person name="Nolan M."/>
            <person name="Ohm R."/>
            <person name="Pangilinan J."/>
            <person name="Park H.-J."/>
            <person name="Ramirez L."/>
            <person name="Alfaro M."/>
            <person name="Sun H."/>
            <person name="Tritt A."/>
            <person name="Yoshinaga Y."/>
            <person name="Zwiers L.-H."/>
            <person name="Turgeon B."/>
            <person name="Goodwin S."/>
            <person name="Spatafora J."/>
            <person name="Crous P."/>
            <person name="Grigoriev I."/>
        </authorList>
    </citation>
    <scope>NUCLEOTIDE SEQUENCE</scope>
    <source>
        <strain evidence="2">Tuck. ex Michener</strain>
    </source>
</reference>
<name>A0A6A6H0T0_VIRVR</name>
<feature type="compositionally biased region" description="Polar residues" evidence="1">
    <location>
        <begin position="1"/>
        <end position="13"/>
    </location>
</feature>
<evidence type="ECO:0000313" key="2">
    <source>
        <dbReference type="EMBL" id="KAF2231173.1"/>
    </source>
</evidence>
<organism evidence="2 3">
    <name type="scientific">Viridothelium virens</name>
    <name type="common">Speckled blister lichen</name>
    <name type="synonym">Trypethelium virens</name>
    <dbReference type="NCBI Taxonomy" id="1048519"/>
    <lineage>
        <taxon>Eukaryota</taxon>
        <taxon>Fungi</taxon>
        <taxon>Dikarya</taxon>
        <taxon>Ascomycota</taxon>
        <taxon>Pezizomycotina</taxon>
        <taxon>Dothideomycetes</taxon>
        <taxon>Dothideomycetes incertae sedis</taxon>
        <taxon>Trypetheliales</taxon>
        <taxon>Trypetheliaceae</taxon>
        <taxon>Viridothelium</taxon>
    </lineage>
</organism>
<protein>
    <submittedName>
        <fullName evidence="2">Uncharacterized protein</fullName>
    </submittedName>
</protein>
<dbReference type="EMBL" id="ML991830">
    <property type="protein sequence ID" value="KAF2231173.1"/>
    <property type="molecule type" value="Genomic_DNA"/>
</dbReference>
<gene>
    <name evidence="2" type="ORF">EV356DRAFT_579423</name>
</gene>
<feature type="compositionally biased region" description="Polar residues" evidence="1">
    <location>
        <begin position="113"/>
        <end position="122"/>
    </location>
</feature>
<feature type="region of interest" description="Disordered" evidence="1">
    <location>
        <begin position="1"/>
        <end position="23"/>
    </location>
</feature>
<proteinExistence type="predicted"/>
<keyword evidence="3" id="KW-1185">Reference proteome</keyword>
<dbReference type="Proteomes" id="UP000800092">
    <property type="component" value="Unassembled WGS sequence"/>
</dbReference>
<dbReference type="OrthoDB" id="5413892at2759"/>
<evidence type="ECO:0000313" key="3">
    <source>
        <dbReference type="Proteomes" id="UP000800092"/>
    </source>
</evidence>
<dbReference type="AlphaFoldDB" id="A0A6A6H0T0"/>
<feature type="region of interest" description="Disordered" evidence="1">
    <location>
        <begin position="97"/>
        <end position="122"/>
    </location>
</feature>
<accession>A0A6A6H0T0</accession>
<sequence length="179" mass="19658">MTDDLSNSDQEASLPTGPQPNFDAISEYAQGLVEQLQRFSNIPGIHGLQALANTITAHMDDKFSQLDDKFSQLDNKFSQRFDAIDTRLNAINQNGLPRVQNSHLNSPDDALTPLTNSTTNNKIPNFPRMPTDIDSLRGQELNQLLTALGASLVGDVAQQQQNLRTAIGLTPIRQSVFKA</sequence>